<name>A0AA35Z2F0_LACSI</name>
<keyword evidence="3" id="KW-1185">Reference proteome</keyword>
<dbReference type="Proteomes" id="UP001177003">
    <property type="component" value="Chromosome 5"/>
</dbReference>
<evidence type="ECO:0008006" key="4">
    <source>
        <dbReference type="Google" id="ProtNLM"/>
    </source>
</evidence>
<evidence type="ECO:0000313" key="3">
    <source>
        <dbReference type="Proteomes" id="UP001177003"/>
    </source>
</evidence>
<dbReference type="PANTHER" id="PTHR45023:SF4">
    <property type="entry name" value="GLYCINE-RICH PROTEIN-RELATED"/>
    <property type="match status" value="1"/>
</dbReference>
<dbReference type="EMBL" id="OX465081">
    <property type="protein sequence ID" value="CAI9284297.1"/>
    <property type="molecule type" value="Genomic_DNA"/>
</dbReference>
<dbReference type="AlphaFoldDB" id="A0AA35Z2F0"/>
<accession>A0AA35Z2F0</accession>
<proteinExistence type="predicted"/>
<sequence length="211" mass="24290">MNNISIALRSFLRGRLSFIQDDCVLNLSFSFSIVQETQLFSQAQPKRNFQSQPLRLFDESTDSSDEGPVQESFQVPVVEPKGKKNGKGKAPRKGWTDNEERALAQAWLNVSKDPKTDDDQDSTTFKVRVWHSFCHRMKKQYHNPNQLYLKRRTTNKASMKFKGIYMNTICNPQSGANEVDVLAKVRHIYKTKVGKPFDNEAFWGVVKDKPK</sequence>
<protein>
    <recommendedName>
        <fullName evidence="4">Myb-like domain-containing protein</fullName>
    </recommendedName>
</protein>
<gene>
    <name evidence="2" type="ORF">LSALG_LOCUS23834</name>
</gene>
<organism evidence="2 3">
    <name type="scientific">Lactuca saligna</name>
    <name type="common">Willowleaf lettuce</name>
    <dbReference type="NCBI Taxonomy" id="75948"/>
    <lineage>
        <taxon>Eukaryota</taxon>
        <taxon>Viridiplantae</taxon>
        <taxon>Streptophyta</taxon>
        <taxon>Embryophyta</taxon>
        <taxon>Tracheophyta</taxon>
        <taxon>Spermatophyta</taxon>
        <taxon>Magnoliopsida</taxon>
        <taxon>eudicotyledons</taxon>
        <taxon>Gunneridae</taxon>
        <taxon>Pentapetalae</taxon>
        <taxon>asterids</taxon>
        <taxon>campanulids</taxon>
        <taxon>Asterales</taxon>
        <taxon>Asteraceae</taxon>
        <taxon>Cichorioideae</taxon>
        <taxon>Cichorieae</taxon>
        <taxon>Lactucinae</taxon>
        <taxon>Lactuca</taxon>
    </lineage>
</organism>
<evidence type="ECO:0000256" key="1">
    <source>
        <dbReference type="SAM" id="MobiDB-lite"/>
    </source>
</evidence>
<feature type="compositionally biased region" description="Basic residues" evidence="1">
    <location>
        <begin position="83"/>
        <end position="92"/>
    </location>
</feature>
<reference evidence="2" key="1">
    <citation type="submission" date="2023-04" db="EMBL/GenBank/DDBJ databases">
        <authorList>
            <person name="Vijverberg K."/>
            <person name="Xiong W."/>
            <person name="Schranz E."/>
        </authorList>
    </citation>
    <scope>NUCLEOTIDE SEQUENCE</scope>
</reference>
<dbReference type="PANTHER" id="PTHR45023">
    <property type="match status" value="1"/>
</dbReference>
<evidence type="ECO:0000313" key="2">
    <source>
        <dbReference type="EMBL" id="CAI9284297.1"/>
    </source>
</evidence>
<feature type="region of interest" description="Disordered" evidence="1">
    <location>
        <begin position="58"/>
        <end position="97"/>
    </location>
</feature>